<protein>
    <submittedName>
        <fullName evidence="2">DUF4301 family protein</fullName>
    </submittedName>
</protein>
<organism evidence="2 3">
    <name type="scientific">Antarcticibacterium flavum</name>
    <dbReference type="NCBI Taxonomy" id="2058175"/>
    <lineage>
        <taxon>Bacteria</taxon>
        <taxon>Pseudomonadati</taxon>
        <taxon>Bacteroidota</taxon>
        <taxon>Flavobacteriia</taxon>
        <taxon>Flavobacteriales</taxon>
        <taxon>Flavobacteriaceae</taxon>
        <taxon>Antarcticibacterium</taxon>
    </lineage>
</organism>
<dbReference type="Proteomes" id="UP000309016">
    <property type="component" value="Chromosome"/>
</dbReference>
<sequence>MKLTKEDIGSIEKNGLDPDRIKEQLKIFERGNVPVNIEAAATVGNGINQYTREQMKELVKVYNERMEDLDILKFVPASGAATRMFKALHLFLDEFEPGEDNLNNYIDEKGDNSLRSFFQGIENLPFYEEAFKKAKELTGNFQHLNGDEKKYYLVKAMMSTPGLGLSELPKGLVPFHNYGEYTATAFEEHFYEAAEYAAANKVAKLHFTVAPGDKEKFEEECDRISSRVEEKTGVRFIVSYSFQNPKTDTIAVDENNDPFRTQQGELFFRPGGHGALIENLNEQKADVVFIKNIDNVVISSRINKLAECKKMLGGKMLELQEKSFRYLNRLEEGNTTSEELVEITEFINKELFAAFAEGFETLSEEERIQKIIDRLNRPIRVCGMVKNEGEPGGGPFLVNMPNGTKSLQIIEGAQIDTNNPEQEKIARHATHFNPVDIVCGFKNYRGEIFDLEQFIDPSTSFIANKTKDGKPLKALELPGLWNGAMAKWNTVFVEVPVETFNPVKTVADLLKPSHQVR</sequence>
<evidence type="ECO:0000313" key="3">
    <source>
        <dbReference type="Proteomes" id="UP000309016"/>
    </source>
</evidence>
<evidence type="ECO:0000259" key="1">
    <source>
        <dbReference type="Pfam" id="PF14134"/>
    </source>
</evidence>
<dbReference type="InterPro" id="IPR025393">
    <property type="entry name" value="DUF4301"/>
</dbReference>
<dbReference type="OrthoDB" id="5572060at2"/>
<name>A0A5B7X3D0_9FLAO</name>
<feature type="domain" description="DUF4301" evidence="1">
    <location>
        <begin position="4"/>
        <end position="515"/>
    </location>
</feature>
<keyword evidence="3" id="KW-1185">Reference proteome</keyword>
<dbReference type="KEGG" id="afla:FHG64_10730"/>
<accession>A0A5B7X3D0</accession>
<dbReference type="InterPro" id="IPR029044">
    <property type="entry name" value="Nucleotide-diphossugar_trans"/>
</dbReference>
<dbReference type="AlphaFoldDB" id="A0A5B7X3D0"/>
<dbReference type="Pfam" id="PF14134">
    <property type="entry name" value="DUF4301"/>
    <property type="match status" value="1"/>
</dbReference>
<reference evidence="2 3" key="1">
    <citation type="submission" date="2019-06" db="EMBL/GenBank/DDBJ databases">
        <title>Complete genome sequence of Antarcticibacterium flavum KCTC 52984T from an Antarctic marine sediment.</title>
        <authorList>
            <person name="Lee Y.M."/>
            <person name="Shin S.C."/>
        </authorList>
    </citation>
    <scope>NUCLEOTIDE SEQUENCE [LARGE SCALE GENOMIC DNA]</scope>
    <source>
        <strain evidence="2 3">KCTC 52984</strain>
    </source>
</reference>
<dbReference type="SUPFAM" id="SSF53448">
    <property type="entry name" value="Nucleotide-diphospho-sugar transferases"/>
    <property type="match status" value="1"/>
</dbReference>
<evidence type="ECO:0000313" key="2">
    <source>
        <dbReference type="EMBL" id="QCY69839.1"/>
    </source>
</evidence>
<dbReference type="RefSeq" id="WP_139066404.1">
    <property type="nucleotide sequence ID" value="NZ_CP040812.1"/>
</dbReference>
<dbReference type="EMBL" id="CP040812">
    <property type="protein sequence ID" value="QCY69839.1"/>
    <property type="molecule type" value="Genomic_DNA"/>
</dbReference>
<gene>
    <name evidence="2" type="ORF">FHG64_10730</name>
</gene>
<proteinExistence type="predicted"/>